<dbReference type="Proteomes" id="UP001163328">
    <property type="component" value="Chromosome"/>
</dbReference>
<keyword evidence="3" id="KW-0238">DNA-binding</keyword>
<protein>
    <submittedName>
        <fullName evidence="5">Restriction endonuclease subunit S</fullName>
        <ecNumber evidence="5">3.1.21.-</ecNumber>
    </submittedName>
</protein>
<dbReference type="EMBL" id="CP081495">
    <property type="protein sequence ID" value="UYW01777.1"/>
    <property type="molecule type" value="Genomic_DNA"/>
</dbReference>
<dbReference type="InterPro" id="IPR044946">
    <property type="entry name" value="Restrct_endonuc_typeI_TRD_sf"/>
</dbReference>
<sequence>MSTLKELLKDVPVEWKKLWEVTIWDKKFNSVEKYKQPKTIKYNYLLASEIQLLKSGKGNIRLLSTNLTNWWTSEEIAGEIVSEGEIIAIPWGGNPIVQYYKGKFITGDNRIAVVNDQNYLSTKFLYYYLNENISLISSFYRGSGIKHPSMYNVLDLDVPIPSLKIQQEIVRFLDGLSEQNKALTTALAQEIDQRKKQYEYYREELFRFEGKDVEWKTLGDTKYFKVSSGGTPSKAKNDYWENGTIPWLRSESCNNSSINKSNDFITEIGLKNSSAKILEPFSTLIALVGATIFKTGYLQFEASTNQNIASIKSLNSEFVKDKYLFIYITSLYQELKLKMKDYGMLNLTTLRSFRIPVPSIQEQERIVHLLDQFDEATKNIVAALEKEIELRNKQYEYYRNLLLCFPKENK</sequence>
<comment type="similarity">
    <text evidence="1">Belongs to the type-I restriction system S methylase family.</text>
</comment>
<evidence type="ECO:0000259" key="4">
    <source>
        <dbReference type="Pfam" id="PF01420"/>
    </source>
</evidence>
<reference evidence="5" key="1">
    <citation type="submission" date="2021-08" db="EMBL/GenBank/DDBJ databases">
        <title>Flavobacterium sp. strain CC-SYL302.</title>
        <authorList>
            <person name="Lin S.-Y."/>
            <person name="Lee T.-H."/>
            <person name="Young C.-C."/>
        </authorList>
    </citation>
    <scope>NUCLEOTIDE SEQUENCE</scope>
    <source>
        <strain evidence="5">CC-SYL302</strain>
    </source>
</reference>
<evidence type="ECO:0000256" key="3">
    <source>
        <dbReference type="ARBA" id="ARBA00023125"/>
    </source>
</evidence>
<dbReference type="EC" id="3.1.21.-" evidence="5"/>
<keyword evidence="2" id="KW-0680">Restriction system</keyword>
<dbReference type="GO" id="GO:0016787">
    <property type="term" value="F:hydrolase activity"/>
    <property type="evidence" value="ECO:0007669"/>
    <property type="project" value="UniProtKB-KW"/>
</dbReference>
<name>A0ABY6LZN6_9FLAO</name>
<dbReference type="PANTHER" id="PTHR43140:SF1">
    <property type="entry name" value="TYPE I RESTRICTION ENZYME ECOKI SPECIFICITY SUBUNIT"/>
    <property type="match status" value="1"/>
</dbReference>
<keyword evidence="5" id="KW-0378">Hydrolase</keyword>
<keyword evidence="6" id="KW-1185">Reference proteome</keyword>
<evidence type="ECO:0000313" key="5">
    <source>
        <dbReference type="EMBL" id="UYW01777.1"/>
    </source>
</evidence>
<accession>A0ABY6LZN6</accession>
<evidence type="ECO:0000256" key="1">
    <source>
        <dbReference type="ARBA" id="ARBA00010923"/>
    </source>
</evidence>
<dbReference type="InterPro" id="IPR000055">
    <property type="entry name" value="Restrct_endonuc_typeI_TRD"/>
</dbReference>
<feature type="domain" description="Type I restriction modification DNA specificity" evidence="4">
    <location>
        <begin position="213"/>
        <end position="389"/>
    </location>
</feature>
<dbReference type="RefSeq" id="WP_264434251.1">
    <property type="nucleotide sequence ID" value="NZ_CP081495.1"/>
</dbReference>
<dbReference type="PANTHER" id="PTHR43140">
    <property type="entry name" value="TYPE-1 RESTRICTION ENZYME ECOKI SPECIFICITY PROTEIN"/>
    <property type="match status" value="1"/>
</dbReference>
<dbReference type="GO" id="GO:0004519">
    <property type="term" value="F:endonuclease activity"/>
    <property type="evidence" value="ECO:0007669"/>
    <property type="project" value="UniProtKB-KW"/>
</dbReference>
<dbReference type="Pfam" id="PF01420">
    <property type="entry name" value="Methylase_S"/>
    <property type="match status" value="2"/>
</dbReference>
<evidence type="ECO:0000313" key="6">
    <source>
        <dbReference type="Proteomes" id="UP001163328"/>
    </source>
</evidence>
<organism evidence="5 6">
    <name type="scientific">Flavobacterium agricola</name>
    <dbReference type="NCBI Taxonomy" id="2870839"/>
    <lineage>
        <taxon>Bacteria</taxon>
        <taxon>Pseudomonadati</taxon>
        <taxon>Bacteroidota</taxon>
        <taxon>Flavobacteriia</taxon>
        <taxon>Flavobacteriales</taxon>
        <taxon>Flavobacteriaceae</taxon>
        <taxon>Flavobacterium</taxon>
    </lineage>
</organism>
<feature type="domain" description="Type I restriction modification DNA specificity" evidence="4">
    <location>
        <begin position="54"/>
        <end position="192"/>
    </location>
</feature>
<dbReference type="Gene3D" id="1.10.287.1120">
    <property type="entry name" value="Bipartite methylase S protein"/>
    <property type="match status" value="1"/>
</dbReference>
<proteinExistence type="inferred from homology"/>
<gene>
    <name evidence="5" type="ORF">K5I29_02305</name>
</gene>
<dbReference type="Gene3D" id="3.90.220.20">
    <property type="entry name" value="DNA methylase specificity domains"/>
    <property type="match status" value="2"/>
</dbReference>
<dbReference type="InterPro" id="IPR051212">
    <property type="entry name" value="Type-I_RE_S_subunit"/>
</dbReference>
<evidence type="ECO:0000256" key="2">
    <source>
        <dbReference type="ARBA" id="ARBA00022747"/>
    </source>
</evidence>
<dbReference type="SUPFAM" id="SSF116734">
    <property type="entry name" value="DNA methylase specificity domain"/>
    <property type="match status" value="2"/>
</dbReference>
<keyword evidence="5" id="KW-0540">Nuclease</keyword>
<keyword evidence="5" id="KW-0255">Endonuclease</keyword>